<keyword evidence="5" id="KW-1185">Reference proteome</keyword>
<name>A0ABP9XYB8_9FUNG</name>
<dbReference type="PROSITE" id="PS50157">
    <property type="entry name" value="ZINC_FINGER_C2H2_2"/>
    <property type="match status" value="1"/>
</dbReference>
<evidence type="ECO:0000259" key="3">
    <source>
        <dbReference type="PROSITE" id="PS50157"/>
    </source>
</evidence>
<gene>
    <name evidence="4" type="ORF">HPULCUR_005169</name>
</gene>
<feature type="compositionally biased region" description="Polar residues" evidence="2">
    <location>
        <begin position="1"/>
        <end position="20"/>
    </location>
</feature>
<evidence type="ECO:0000313" key="5">
    <source>
        <dbReference type="Proteomes" id="UP001476247"/>
    </source>
</evidence>
<comment type="caution">
    <text evidence="4">The sequence shown here is derived from an EMBL/GenBank/DDBJ whole genome shotgun (WGS) entry which is preliminary data.</text>
</comment>
<feature type="compositionally biased region" description="Basic and acidic residues" evidence="2">
    <location>
        <begin position="284"/>
        <end position="293"/>
    </location>
</feature>
<dbReference type="PROSITE" id="PS00028">
    <property type="entry name" value="ZINC_FINGER_C2H2_1"/>
    <property type="match status" value="1"/>
</dbReference>
<keyword evidence="1" id="KW-0862">Zinc</keyword>
<evidence type="ECO:0000256" key="1">
    <source>
        <dbReference type="PROSITE-ProRule" id="PRU00042"/>
    </source>
</evidence>
<dbReference type="PANTHER" id="PTHR36167:SF3">
    <property type="entry name" value="C2H2 FINGER DOMAIN TRANSCRIPTION FACTOR (EUROFUNG)-RELATED"/>
    <property type="match status" value="1"/>
</dbReference>
<keyword evidence="1" id="KW-0863">Zinc-finger</keyword>
<dbReference type="PANTHER" id="PTHR36167">
    <property type="entry name" value="C2H2 FINGER DOMAIN TRANSCRIPTION FACTOR (EUROFUNG)-RELATED"/>
    <property type="match status" value="1"/>
</dbReference>
<feature type="region of interest" description="Disordered" evidence="2">
    <location>
        <begin position="276"/>
        <end position="307"/>
    </location>
</feature>
<sequence length="351" mass="39339">MTQTTENAGYFNSNHHSVNKPTRAAPSKSGLLNRRQQQQSNYLPQLELPSLPPLSQLLTAEKAKKDKENIEEETTITSSNGVITSATVAAAVAAGIMPELAYTTVPVTQPIYYNNNNNNSDFNHSTASYATNGTMSQLMDPVPANNNITNTSNFTTNPINTMMPLDSIYNLQPGMHPNTNTDVMVAAPNTFIKYEDLPSHDHHTSATGGNGRQRQLSSSSTSSTEKIYSFVAIPGTNQKKRPRRRFDEIERLYHCNQTGCTKAYGTLNHLNAHVSMQKHGSKRHPSEFKEMRKEWRRQKKERETRKKANEDVINNQQHMINNTSINNNNSYNNFQPYGQLPPGSMSLNGFY</sequence>
<feature type="domain" description="C2H2-type" evidence="3">
    <location>
        <begin position="253"/>
        <end position="284"/>
    </location>
</feature>
<evidence type="ECO:0000313" key="4">
    <source>
        <dbReference type="EMBL" id="GAA5799752.1"/>
    </source>
</evidence>
<feature type="region of interest" description="Disordered" evidence="2">
    <location>
        <begin position="1"/>
        <end position="37"/>
    </location>
</feature>
<protein>
    <recommendedName>
        <fullName evidence="3">C2H2-type domain-containing protein</fullName>
    </recommendedName>
</protein>
<proteinExistence type="predicted"/>
<feature type="region of interest" description="Disordered" evidence="2">
    <location>
        <begin position="196"/>
        <end position="224"/>
    </location>
</feature>
<dbReference type="EMBL" id="BAABUJ010000013">
    <property type="protein sequence ID" value="GAA5799752.1"/>
    <property type="molecule type" value="Genomic_DNA"/>
</dbReference>
<dbReference type="InterPro" id="IPR039327">
    <property type="entry name" value="CON7-like"/>
</dbReference>
<dbReference type="InterPro" id="IPR013087">
    <property type="entry name" value="Znf_C2H2_type"/>
</dbReference>
<keyword evidence="1" id="KW-0479">Metal-binding</keyword>
<dbReference type="Proteomes" id="UP001476247">
    <property type="component" value="Unassembled WGS sequence"/>
</dbReference>
<organism evidence="4 5">
    <name type="scientific">Helicostylum pulchrum</name>
    <dbReference type="NCBI Taxonomy" id="562976"/>
    <lineage>
        <taxon>Eukaryota</taxon>
        <taxon>Fungi</taxon>
        <taxon>Fungi incertae sedis</taxon>
        <taxon>Mucoromycota</taxon>
        <taxon>Mucoromycotina</taxon>
        <taxon>Mucoromycetes</taxon>
        <taxon>Mucorales</taxon>
        <taxon>Mucorineae</taxon>
        <taxon>Mucoraceae</taxon>
        <taxon>Helicostylum</taxon>
    </lineage>
</organism>
<accession>A0ABP9XYB8</accession>
<reference evidence="4 5" key="1">
    <citation type="submission" date="2024-04" db="EMBL/GenBank/DDBJ databases">
        <title>genome sequences of Mucor flavus KT1a and Helicostylum pulchrum KT1b strains isolation_sourced from the surface of a dry-aged beef.</title>
        <authorList>
            <person name="Toyotome T."/>
            <person name="Hosono M."/>
            <person name="Torimaru M."/>
            <person name="Fukuda K."/>
            <person name="Mikami N."/>
        </authorList>
    </citation>
    <scope>NUCLEOTIDE SEQUENCE [LARGE SCALE GENOMIC DNA]</scope>
    <source>
        <strain evidence="4 5">KT1b</strain>
    </source>
</reference>
<evidence type="ECO:0000256" key="2">
    <source>
        <dbReference type="SAM" id="MobiDB-lite"/>
    </source>
</evidence>